<reference evidence="4 5" key="1">
    <citation type="submission" date="2023-04" db="EMBL/GenBank/DDBJ databases">
        <title>Lysobacter sp. strain UC isolated from soil sample.</title>
        <authorList>
            <person name="Choksket S."/>
            <person name="Harshvardhan F."/>
            <person name="Rana R."/>
            <person name="Patil P.B."/>
            <person name="Korpole S."/>
        </authorList>
    </citation>
    <scope>NUCLEOTIDE SEQUENCE [LARGE SCALE GENOMIC DNA]</scope>
    <source>
        <strain evidence="4 5">UC</strain>
    </source>
</reference>
<evidence type="ECO:0000256" key="1">
    <source>
        <dbReference type="ARBA" id="ARBA00005250"/>
    </source>
</evidence>
<keyword evidence="2" id="KW-0732">Signal</keyword>
<dbReference type="RefSeq" id="WP_309263950.1">
    <property type="nucleotide sequence ID" value="NZ_JARUHG010000008.1"/>
</dbReference>
<dbReference type="PANTHER" id="PTHR42951:SF4">
    <property type="entry name" value="ACYL-COENZYME A THIOESTERASE MBLAC2"/>
    <property type="match status" value="1"/>
</dbReference>
<dbReference type="InterPro" id="IPR036866">
    <property type="entry name" value="RibonucZ/Hydroxyglut_hydro"/>
</dbReference>
<evidence type="ECO:0000256" key="2">
    <source>
        <dbReference type="SAM" id="SignalP"/>
    </source>
</evidence>
<proteinExistence type="inferred from homology"/>
<keyword evidence="5" id="KW-1185">Reference proteome</keyword>
<dbReference type="PANTHER" id="PTHR42951">
    <property type="entry name" value="METALLO-BETA-LACTAMASE DOMAIN-CONTAINING"/>
    <property type="match status" value="1"/>
</dbReference>
<sequence length="384" mass="41721">MARVVRRLFALVLSASISLSPADETAPSAGTPTPGTPTVQDGYVQTIAPVTKGVWLIAQPQAFHIQPIGNVVVIEHADGLVLIDGGGSTGAGRRIVDLVRSVSDKPVKAIALTHWHGDHVLGVSAIVQAWPSAEVIATDVTDAHLRGRSMKAYPKGAPDATLQAAFDQRLDSVERSLRDALAKPGLAPREREGFAASQRLFVQYRQDTRDLVLALPTRTFVDSLRLDDATHPVELRHPGRGNTDGDLIAWLPRQRVMVAGDLLVAPVPFGFNAYPADWQRTLRAMQAQTPAWWIPGHGAAMRDDGYVTRVVDLIDATRDAVAAQVRQGASMDDAKKRIDLSAGRAQFAGDDPWLSRWFDRYWTQPFIEAAYREATGAPIEQGEG</sequence>
<evidence type="ECO:0000259" key="3">
    <source>
        <dbReference type="SMART" id="SM00849"/>
    </source>
</evidence>
<accession>A0ABU1CIP8</accession>
<dbReference type="EMBL" id="JARUHG010000008">
    <property type="protein sequence ID" value="MDR0184835.1"/>
    <property type="molecule type" value="Genomic_DNA"/>
</dbReference>
<dbReference type="SUPFAM" id="SSF56281">
    <property type="entry name" value="Metallo-hydrolase/oxidoreductase"/>
    <property type="match status" value="1"/>
</dbReference>
<feature type="domain" description="Metallo-beta-lactamase" evidence="3">
    <location>
        <begin position="68"/>
        <end position="297"/>
    </location>
</feature>
<gene>
    <name evidence="4" type="ORF">P8609_17910</name>
</gene>
<dbReference type="InterPro" id="IPR050855">
    <property type="entry name" value="NDM-1-like"/>
</dbReference>
<dbReference type="CDD" id="cd16282">
    <property type="entry name" value="metallo-hydrolase-like_MBL-fold"/>
    <property type="match status" value="1"/>
</dbReference>
<comment type="similarity">
    <text evidence="1">Belongs to the metallo-beta-lactamase superfamily. Class-B beta-lactamase family.</text>
</comment>
<feature type="signal peptide" evidence="2">
    <location>
        <begin position="1"/>
        <end position="22"/>
    </location>
</feature>
<dbReference type="Proteomes" id="UP001233535">
    <property type="component" value="Unassembled WGS sequence"/>
</dbReference>
<comment type="caution">
    <text evidence="4">The sequence shown here is derived from an EMBL/GenBank/DDBJ whole genome shotgun (WGS) entry which is preliminary data.</text>
</comment>
<dbReference type="Gene3D" id="3.60.15.10">
    <property type="entry name" value="Ribonuclease Z/Hydroxyacylglutathione hydrolase-like"/>
    <property type="match status" value="1"/>
</dbReference>
<dbReference type="SMART" id="SM00849">
    <property type="entry name" value="Lactamase_B"/>
    <property type="match status" value="1"/>
</dbReference>
<dbReference type="Pfam" id="PF00753">
    <property type="entry name" value="Lactamase_B"/>
    <property type="match status" value="1"/>
</dbReference>
<feature type="chain" id="PRO_5046588966" evidence="2">
    <location>
        <begin position="23"/>
        <end position="384"/>
    </location>
</feature>
<evidence type="ECO:0000313" key="4">
    <source>
        <dbReference type="EMBL" id="MDR0184835.1"/>
    </source>
</evidence>
<dbReference type="InterPro" id="IPR001279">
    <property type="entry name" value="Metallo-B-lactamas"/>
</dbReference>
<name>A0ABU1CIP8_9GAMM</name>
<protein>
    <submittedName>
        <fullName evidence="4">MBL fold metallo-hydrolase</fullName>
    </submittedName>
</protein>
<evidence type="ECO:0000313" key="5">
    <source>
        <dbReference type="Proteomes" id="UP001233535"/>
    </source>
</evidence>
<organism evidence="4 5">
    <name type="scientific">Lysobacter arvi</name>
    <dbReference type="NCBI Taxonomy" id="3038776"/>
    <lineage>
        <taxon>Bacteria</taxon>
        <taxon>Pseudomonadati</taxon>
        <taxon>Pseudomonadota</taxon>
        <taxon>Gammaproteobacteria</taxon>
        <taxon>Lysobacterales</taxon>
        <taxon>Lysobacteraceae</taxon>
        <taxon>Lysobacter</taxon>
    </lineage>
</organism>